<dbReference type="AlphaFoldDB" id="A0A0C3CHU6"/>
<protein>
    <submittedName>
        <fullName evidence="1">Uncharacterized protein</fullName>
    </submittedName>
</protein>
<dbReference type="HOGENOM" id="CLU_2961053_0_0_1"/>
<proteinExistence type="predicted"/>
<sequence>MIRELGEDREELFGVGGCWWPSPSHSASTAVIVSLAGLERAQSNCDPGFDRGIQSTKGS</sequence>
<gene>
    <name evidence="1" type="ORF">M413DRAFT_443971</name>
</gene>
<evidence type="ECO:0000313" key="2">
    <source>
        <dbReference type="Proteomes" id="UP000053424"/>
    </source>
</evidence>
<name>A0A0C3CHU6_HEBCY</name>
<dbReference type="EMBL" id="KN831776">
    <property type="protein sequence ID" value="KIM43161.1"/>
    <property type="molecule type" value="Genomic_DNA"/>
</dbReference>
<reference evidence="1 2" key="1">
    <citation type="submission" date="2014-04" db="EMBL/GenBank/DDBJ databases">
        <authorList>
            <consortium name="DOE Joint Genome Institute"/>
            <person name="Kuo A."/>
            <person name="Gay G."/>
            <person name="Dore J."/>
            <person name="Kohler A."/>
            <person name="Nagy L.G."/>
            <person name="Floudas D."/>
            <person name="Copeland A."/>
            <person name="Barry K.W."/>
            <person name="Cichocki N."/>
            <person name="Veneault-Fourrey C."/>
            <person name="LaButti K."/>
            <person name="Lindquist E.A."/>
            <person name="Lipzen A."/>
            <person name="Lundell T."/>
            <person name="Morin E."/>
            <person name="Murat C."/>
            <person name="Sun H."/>
            <person name="Tunlid A."/>
            <person name="Henrissat B."/>
            <person name="Grigoriev I.V."/>
            <person name="Hibbett D.S."/>
            <person name="Martin F."/>
            <person name="Nordberg H.P."/>
            <person name="Cantor M.N."/>
            <person name="Hua S.X."/>
        </authorList>
    </citation>
    <scope>NUCLEOTIDE SEQUENCE [LARGE SCALE GENOMIC DNA]</scope>
    <source>
        <strain evidence="2">h7</strain>
    </source>
</reference>
<dbReference type="Proteomes" id="UP000053424">
    <property type="component" value="Unassembled WGS sequence"/>
</dbReference>
<accession>A0A0C3CHU6</accession>
<organism evidence="1 2">
    <name type="scientific">Hebeloma cylindrosporum</name>
    <dbReference type="NCBI Taxonomy" id="76867"/>
    <lineage>
        <taxon>Eukaryota</taxon>
        <taxon>Fungi</taxon>
        <taxon>Dikarya</taxon>
        <taxon>Basidiomycota</taxon>
        <taxon>Agaricomycotina</taxon>
        <taxon>Agaricomycetes</taxon>
        <taxon>Agaricomycetidae</taxon>
        <taxon>Agaricales</taxon>
        <taxon>Agaricineae</taxon>
        <taxon>Hymenogastraceae</taxon>
        <taxon>Hebeloma</taxon>
    </lineage>
</organism>
<evidence type="ECO:0000313" key="1">
    <source>
        <dbReference type="EMBL" id="KIM43161.1"/>
    </source>
</evidence>
<keyword evidence="2" id="KW-1185">Reference proteome</keyword>
<reference evidence="2" key="2">
    <citation type="submission" date="2015-01" db="EMBL/GenBank/DDBJ databases">
        <title>Evolutionary Origins and Diversification of the Mycorrhizal Mutualists.</title>
        <authorList>
            <consortium name="DOE Joint Genome Institute"/>
            <consortium name="Mycorrhizal Genomics Consortium"/>
            <person name="Kohler A."/>
            <person name="Kuo A."/>
            <person name="Nagy L.G."/>
            <person name="Floudas D."/>
            <person name="Copeland A."/>
            <person name="Barry K.W."/>
            <person name="Cichocki N."/>
            <person name="Veneault-Fourrey C."/>
            <person name="LaButti K."/>
            <person name="Lindquist E.A."/>
            <person name="Lipzen A."/>
            <person name="Lundell T."/>
            <person name="Morin E."/>
            <person name="Murat C."/>
            <person name="Riley R."/>
            <person name="Ohm R."/>
            <person name="Sun H."/>
            <person name="Tunlid A."/>
            <person name="Henrissat B."/>
            <person name="Grigoriev I.V."/>
            <person name="Hibbett D.S."/>
            <person name="Martin F."/>
        </authorList>
    </citation>
    <scope>NUCLEOTIDE SEQUENCE [LARGE SCALE GENOMIC DNA]</scope>
    <source>
        <strain evidence="2">h7</strain>
    </source>
</reference>